<proteinExistence type="inferred from homology"/>
<evidence type="ECO:0000256" key="4">
    <source>
        <dbReference type="ARBA" id="ARBA00023014"/>
    </source>
</evidence>
<name>A0A940RY21_9ACTN</name>
<keyword evidence="2" id="KW-0479">Metal-binding</keyword>
<keyword evidence="6" id="KW-1185">Reference proteome</keyword>
<dbReference type="InterPro" id="IPR010327">
    <property type="entry name" value="FldB/FldC_alpha/beta"/>
</dbReference>
<evidence type="ECO:0000256" key="2">
    <source>
        <dbReference type="ARBA" id="ARBA00022723"/>
    </source>
</evidence>
<dbReference type="RefSeq" id="WP_209340472.1">
    <property type="nucleotide sequence ID" value="NZ_JAGIQL010000050.1"/>
</dbReference>
<comment type="caution">
    <text evidence="5">The sequence shown here is derived from an EMBL/GenBank/DDBJ whole genome shotgun (WGS) entry which is preliminary data.</text>
</comment>
<gene>
    <name evidence="5" type="ORF">JFN87_14615</name>
</gene>
<dbReference type="Gene3D" id="3.40.50.11890">
    <property type="match status" value="1"/>
</dbReference>
<sequence length="375" mass="40336">MPQLETRDAARLLDAVHDDRGAPAREWAAAGRPVVGYVGADTPVELVTAAGALPVRLAGRPGRDASRARTYLEGAVDPQVVNILAGLLDPGETSPDLVLITHESDASLQLFLTLRELRRTGVEALPPVHLLDLLHLPSKATARYNLGRVRRLADQMGAWRGRAIAADELEEAVEAHNRARAARAELTRRRATCLTGAECLRWYAAGTAMPPGRYADTLTEALRSVTGTPPATPRGRRLFVSGSEQDTADVYDALESRGWLVVGDDHSWGDGGHQPLLAAGGIEALTEHYTRAVLPVTGRDARRRAAIAAAGVLRSGAEVFLCYSRRYDDVHRWDFPGQRAAVGVPAALLRDQPYARADLAELAAGIGDPQKQVTS</sequence>
<keyword evidence="4" id="KW-0411">Iron-sulfur</keyword>
<dbReference type="Proteomes" id="UP000670475">
    <property type="component" value="Unassembled WGS sequence"/>
</dbReference>
<organism evidence="5 6">
    <name type="scientific">Streptomyces montanisoli</name>
    <dbReference type="NCBI Taxonomy" id="2798581"/>
    <lineage>
        <taxon>Bacteria</taxon>
        <taxon>Bacillati</taxon>
        <taxon>Actinomycetota</taxon>
        <taxon>Actinomycetes</taxon>
        <taxon>Kitasatosporales</taxon>
        <taxon>Streptomycetaceae</taxon>
        <taxon>Streptomyces</taxon>
    </lineage>
</organism>
<comment type="similarity">
    <text evidence="1">Belongs to the FldB/FldC dehydratase alpha/beta subunit family.</text>
</comment>
<dbReference type="GO" id="GO:0016836">
    <property type="term" value="F:hydro-lyase activity"/>
    <property type="evidence" value="ECO:0007669"/>
    <property type="project" value="UniProtKB-ARBA"/>
</dbReference>
<dbReference type="GO" id="GO:0051536">
    <property type="term" value="F:iron-sulfur cluster binding"/>
    <property type="evidence" value="ECO:0007669"/>
    <property type="project" value="UniProtKB-KW"/>
</dbReference>
<evidence type="ECO:0000256" key="3">
    <source>
        <dbReference type="ARBA" id="ARBA00023004"/>
    </source>
</evidence>
<dbReference type="PANTHER" id="PTHR30548:SF4">
    <property type="entry name" value="SUBUNIT OF OXYGEN-SENSITIVE 2-HYDROXYISOCAPROYL-COA DEHYDRATASE"/>
    <property type="match status" value="1"/>
</dbReference>
<evidence type="ECO:0000313" key="6">
    <source>
        <dbReference type="Proteomes" id="UP000670475"/>
    </source>
</evidence>
<dbReference type="Pfam" id="PF06050">
    <property type="entry name" value="HGD-D"/>
    <property type="match status" value="1"/>
</dbReference>
<dbReference type="PANTHER" id="PTHR30548">
    <property type="entry name" value="2-HYDROXYGLUTARYL-COA DEHYDRATASE, D-COMPONENT-RELATED"/>
    <property type="match status" value="1"/>
</dbReference>
<dbReference type="Gene3D" id="1.20.1270.370">
    <property type="match status" value="1"/>
</dbReference>
<dbReference type="GO" id="GO:0046872">
    <property type="term" value="F:metal ion binding"/>
    <property type="evidence" value="ECO:0007669"/>
    <property type="project" value="UniProtKB-KW"/>
</dbReference>
<keyword evidence="3" id="KW-0408">Iron</keyword>
<accession>A0A940RY21</accession>
<evidence type="ECO:0000256" key="1">
    <source>
        <dbReference type="ARBA" id="ARBA00005806"/>
    </source>
</evidence>
<protein>
    <submittedName>
        <fullName evidence="5">2-hydroxyacyl-CoA dehydratase</fullName>
    </submittedName>
</protein>
<dbReference type="EMBL" id="JAGIQL010000050">
    <property type="protein sequence ID" value="MBP0458723.1"/>
    <property type="molecule type" value="Genomic_DNA"/>
</dbReference>
<dbReference type="AlphaFoldDB" id="A0A940RY21"/>
<reference evidence="5" key="1">
    <citation type="submission" date="2021-03" db="EMBL/GenBank/DDBJ databases">
        <title>Whole genome sequence of Streptomyces bomunensis MMS17-BM035.</title>
        <authorList>
            <person name="Lee J.H."/>
        </authorList>
    </citation>
    <scope>NUCLEOTIDE SEQUENCE</scope>
    <source>
        <strain evidence="5">MMS17-BM035</strain>
    </source>
</reference>
<evidence type="ECO:0000313" key="5">
    <source>
        <dbReference type="EMBL" id="MBP0458723.1"/>
    </source>
</evidence>